<dbReference type="PANTHER" id="PTHR35807">
    <property type="entry name" value="TRANSCRIPTIONAL REGULATOR REDD-RELATED"/>
    <property type="match status" value="1"/>
</dbReference>
<proteinExistence type="inferred from homology"/>
<dbReference type="Gene3D" id="3.40.50.2300">
    <property type="match status" value="1"/>
</dbReference>
<evidence type="ECO:0000256" key="3">
    <source>
        <dbReference type="ARBA" id="ARBA00023015"/>
    </source>
</evidence>
<dbReference type="InterPro" id="IPR016032">
    <property type="entry name" value="Sig_transdc_resp-reg_C-effctor"/>
</dbReference>
<evidence type="ECO:0000256" key="2">
    <source>
        <dbReference type="ARBA" id="ARBA00023012"/>
    </source>
</evidence>
<evidence type="ECO:0000256" key="6">
    <source>
        <dbReference type="PROSITE-ProRule" id="PRU00169"/>
    </source>
</evidence>
<dbReference type="Proteomes" id="UP000838749">
    <property type="component" value="Unassembled WGS sequence"/>
</dbReference>
<feature type="DNA-binding region" description="OmpR/PhoB-type" evidence="7">
    <location>
        <begin position="136"/>
        <end position="242"/>
    </location>
</feature>
<dbReference type="InterPro" id="IPR036388">
    <property type="entry name" value="WH-like_DNA-bd_sf"/>
</dbReference>
<organism evidence="10 11">
    <name type="scientific">Paenibacillus pseudetheri</name>
    <dbReference type="NCBI Taxonomy" id="2897682"/>
    <lineage>
        <taxon>Bacteria</taxon>
        <taxon>Bacillati</taxon>
        <taxon>Bacillota</taxon>
        <taxon>Bacilli</taxon>
        <taxon>Bacillales</taxon>
        <taxon>Paenibacillaceae</taxon>
        <taxon>Paenibacillus</taxon>
    </lineage>
</organism>
<dbReference type="SMART" id="SM00448">
    <property type="entry name" value="REC"/>
    <property type="match status" value="1"/>
</dbReference>
<dbReference type="InterPro" id="IPR001867">
    <property type="entry name" value="OmpR/PhoB-type_DNA-bd"/>
</dbReference>
<evidence type="ECO:0000256" key="7">
    <source>
        <dbReference type="PROSITE-ProRule" id="PRU01091"/>
    </source>
</evidence>
<dbReference type="InterPro" id="IPR001789">
    <property type="entry name" value="Sig_transdc_resp-reg_receiver"/>
</dbReference>
<evidence type="ECO:0000256" key="5">
    <source>
        <dbReference type="ARBA" id="ARBA00023163"/>
    </source>
</evidence>
<keyword evidence="3" id="KW-0805">Transcription regulation</keyword>
<comment type="similarity">
    <text evidence="1">Belongs to the AfsR/DnrI/RedD regulatory family.</text>
</comment>
<dbReference type="Pfam" id="PF00486">
    <property type="entry name" value="Trans_reg_C"/>
    <property type="match status" value="1"/>
</dbReference>
<protein>
    <submittedName>
        <fullName evidence="10">Protein-glutamate methylesterase/protein-glutamine glutaminase</fullName>
        <ecNumber evidence="10">3.5.1.44</ecNumber>
    </submittedName>
</protein>
<dbReference type="GO" id="GO:0050568">
    <property type="term" value="F:protein-glutamine glutaminase activity"/>
    <property type="evidence" value="ECO:0007669"/>
    <property type="project" value="UniProtKB-EC"/>
</dbReference>
<dbReference type="Gene3D" id="1.10.10.10">
    <property type="entry name" value="Winged helix-like DNA-binding domain superfamily/Winged helix DNA-binding domain"/>
    <property type="match status" value="1"/>
</dbReference>
<keyword evidence="10" id="KW-0378">Hydrolase</keyword>
<keyword evidence="4 7" id="KW-0238">DNA-binding</keyword>
<accession>A0ABN8FL51</accession>
<dbReference type="EC" id="3.5.1.44" evidence="10"/>
<name>A0ABN8FL51_9BACL</name>
<keyword evidence="5" id="KW-0804">Transcription</keyword>
<reference evidence="10" key="1">
    <citation type="submission" date="2021-12" db="EMBL/GenBank/DDBJ databases">
        <authorList>
            <person name="Criscuolo A."/>
        </authorList>
    </citation>
    <scope>NUCLEOTIDE SEQUENCE</scope>
    <source>
        <strain evidence="10">CIP111894</strain>
    </source>
</reference>
<dbReference type="InterPro" id="IPR005158">
    <property type="entry name" value="BTAD"/>
</dbReference>
<gene>
    <name evidence="10" type="primary">cheB_9</name>
    <name evidence="10" type="ORF">PAECIP111894_03344</name>
</gene>
<evidence type="ECO:0000259" key="9">
    <source>
        <dbReference type="PROSITE" id="PS51755"/>
    </source>
</evidence>
<dbReference type="SUPFAM" id="SSF48452">
    <property type="entry name" value="TPR-like"/>
    <property type="match status" value="1"/>
</dbReference>
<dbReference type="SUPFAM" id="SSF52172">
    <property type="entry name" value="CheY-like"/>
    <property type="match status" value="1"/>
</dbReference>
<keyword evidence="6" id="KW-0597">Phosphoprotein</keyword>
<keyword evidence="11" id="KW-1185">Reference proteome</keyword>
<dbReference type="Pfam" id="PF00072">
    <property type="entry name" value="Response_reg"/>
    <property type="match status" value="1"/>
</dbReference>
<feature type="modified residue" description="4-aspartylphosphate" evidence="6">
    <location>
        <position position="66"/>
    </location>
</feature>
<evidence type="ECO:0000256" key="4">
    <source>
        <dbReference type="ARBA" id="ARBA00023125"/>
    </source>
</evidence>
<dbReference type="SUPFAM" id="SSF46894">
    <property type="entry name" value="C-terminal effector domain of the bipartite response regulators"/>
    <property type="match status" value="1"/>
</dbReference>
<dbReference type="PROSITE" id="PS50110">
    <property type="entry name" value="RESPONSE_REGULATORY"/>
    <property type="match status" value="1"/>
</dbReference>
<sequence length="396" mass="45886">MLKNTILSGEITMIQAVLVDDERLALVKLEFMLKEMKAVHIIASYTDPIQAIQEAPTLEPDVIFIDIEMPEVSGLQAAAILQEVCPNANIVFVTAYNQYAVEAFELNAIDYILKPVRHDRLFKTIQRLEDRLRFAPKSTEVAHELTIRCFQSLRFERGGQPLNNLRWRTSKAQELFAFLLHNRNRFVSKDTLIDLLWPDFNLKKASTHLYTTIYQVRQCLKQSEVDLHISNVSGGEGYTLETGPLLIDAAQWEHNILALESIGEDNCAEHQSLFELYSGDYFGDYDYLWAEGERQRLRTIWLHHAMGMAQFYIDNNRVPEAVTVYQKVVQLQPYFEQGHLGLMKVYDSIGERSAVEEQYKNLTELLKGDLRIGLPAVVQDWYEQWELHNFRIRSKK</sequence>
<evidence type="ECO:0000256" key="1">
    <source>
        <dbReference type="ARBA" id="ARBA00005820"/>
    </source>
</evidence>
<dbReference type="EMBL" id="CAKMAB010000017">
    <property type="protein sequence ID" value="CAH1057187.1"/>
    <property type="molecule type" value="Genomic_DNA"/>
</dbReference>
<evidence type="ECO:0000313" key="11">
    <source>
        <dbReference type="Proteomes" id="UP000838749"/>
    </source>
</evidence>
<comment type="caution">
    <text evidence="10">The sequence shown here is derived from an EMBL/GenBank/DDBJ whole genome shotgun (WGS) entry which is preliminary data.</text>
</comment>
<keyword evidence="2" id="KW-0902">Two-component regulatory system</keyword>
<dbReference type="Pfam" id="PF03704">
    <property type="entry name" value="BTAD"/>
    <property type="match status" value="1"/>
</dbReference>
<dbReference type="InterPro" id="IPR051677">
    <property type="entry name" value="AfsR-DnrI-RedD_regulator"/>
</dbReference>
<dbReference type="SMART" id="SM00862">
    <property type="entry name" value="Trans_reg_C"/>
    <property type="match status" value="1"/>
</dbReference>
<feature type="domain" description="OmpR/PhoB-type" evidence="9">
    <location>
        <begin position="136"/>
        <end position="242"/>
    </location>
</feature>
<evidence type="ECO:0000313" key="10">
    <source>
        <dbReference type="EMBL" id="CAH1057187.1"/>
    </source>
</evidence>
<dbReference type="InterPro" id="IPR011006">
    <property type="entry name" value="CheY-like_superfamily"/>
</dbReference>
<dbReference type="SMART" id="SM01043">
    <property type="entry name" value="BTAD"/>
    <property type="match status" value="1"/>
</dbReference>
<dbReference type="InterPro" id="IPR011990">
    <property type="entry name" value="TPR-like_helical_dom_sf"/>
</dbReference>
<dbReference type="Gene3D" id="1.25.40.10">
    <property type="entry name" value="Tetratricopeptide repeat domain"/>
    <property type="match status" value="1"/>
</dbReference>
<dbReference type="PANTHER" id="PTHR35807:SF2">
    <property type="entry name" value="TRANSCRIPTIONAL ACTIVATOR DOMAIN"/>
    <property type="match status" value="1"/>
</dbReference>
<evidence type="ECO:0000259" key="8">
    <source>
        <dbReference type="PROSITE" id="PS50110"/>
    </source>
</evidence>
<feature type="domain" description="Response regulatory" evidence="8">
    <location>
        <begin position="15"/>
        <end position="129"/>
    </location>
</feature>
<dbReference type="PROSITE" id="PS51755">
    <property type="entry name" value="OMPR_PHOB"/>
    <property type="match status" value="1"/>
</dbReference>